<reference evidence="1" key="1">
    <citation type="journal article" date="2013" name="Environ. Microbiol.">
        <title>Seasonally variable intestinal metagenomes of the red palm weevil (Rhynchophorus ferrugineus).</title>
        <authorList>
            <person name="Jia S."/>
            <person name="Zhang X."/>
            <person name="Zhang G."/>
            <person name="Yin A."/>
            <person name="Zhang S."/>
            <person name="Li F."/>
            <person name="Wang L."/>
            <person name="Zhao D."/>
            <person name="Yun Q."/>
            <person name="Tala"/>
            <person name="Wang J."/>
            <person name="Sun G."/>
            <person name="Baabdullah M."/>
            <person name="Yu X."/>
            <person name="Hu S."/>
            <person name="Al-Mssallem I.S."/>
            <person name="Yu J."/>
        </authorList>
    </citation>
    <scope>NUCLEOTIDE SEQUENCE</scope>
</reference>
<dbReference type="EMBL" id="KF126541">
    <property type="protein sequence ID" value="AIA93889.1"/>
    <property type="molecule type" value="Genomic_DNA"/>
</dbReference>
<evidence type="ECO:0000313" key="1">
    <source>
        <dbReference type="EMBL" id="AIA93889.1"/>
    </source>
</evidence>
<organism evidence="1">
    <name type="scientific">uncultured Bifidobacterium sp</name>
    <dbReference type="NCBI Taxonomy" id="165187"/>
    <lineage>
        <taxon>Bacteria</taxon>
        <taxon>Bacillati</taxon>
        <taxon>Actinomycetota</taxon>
        <taxon>Actinomycetes</taxon>
        <taxon>Bifidobacteriales</taxon>
        <taxon>Bifidobacteriaceae</taxon>
        <taxon>Bifidobacterium</taxon>
        <taxon>environmental samples</taxon>
    </lineage>
</organism>
<dbReference type="Gene3D" id="3.20.20.80">
    <property type="entry name" value="Glycosidases"/>
    <property type="match status" value="1"/>
</dbReference>
<name>A0A060CFD8_9BIFI</name>
<dbReference type="AlphaFoldDB" id="A0A060CFD8"/>
<protein>
    <submittedName>
        <fullName evidence="1">CAZy families CBM50|GH25 protein</fullName>
    </submittedName>
</protein>
<proteinExistence type="predicted"/>
<accession>A0A060CFD8</accession>
<sequence>MLVLDWESYQNRSYGYDDADWIATWRQRVFDKTGIWAVVYASLADAYDLGLDSTELWVAQYASYNRSYGYQSVPWNEGAYKCAMRQYTSSGILDGWGGVLDLNKFYGDAAQWEAYATAESVQTVEKRKYKKMECIIQPNGENHLIYFDGSHIHSLGHPDEATAIDMVY</sequence>
<dbReference type="SUPFAM" id="SSF51445">
    <property type="entry name" value="(Trans)glycosidases"/>
    <property type="match status" value="1"/>
</dbReference>
<feature type="non-terminal residue" evidence="1">
    <location>
        <position position="168"/>
    </location>
</feature>
<dbReference type="InterPro" id="IPR017853">
    <property type="entry name" value="GH"/>
</dbReference>